<dbReference type="Gramene" id="Pp3c15_17090V3.1">
    <property type="protein sequence ID" value="PAC:32929714.CDS.1"/>
    <property type="gene ID" value="Pp3c15_17090"/>
</dbReference>
<dbReference type="AlphaFoldDB" id="A0A7I3Z7B3"/>
<evidence type="ECO:0000313" key="3">
    <source>
        <dbReference type="Proteomes" id="UP000006727"/>
    </source>
</evidence>
<feature type="region of interest" description="Disordered" evidence="1">
    <location>
        <begin position="1"/>
        <end position="24"/>
    </location>
</feature>
<dbReference type="InParanoid" id="A0A7I3Z7B3"/>
<sequence>MAHAPIAPSQSEGDKGRAQASRDEEIEPELVAVVTSMGQNDKIHPTRAATGEVLPEGFSWSYTEFPLCNNVLDVEVNQAIVKKDSEYLQKHAIVAYFVGGKQFQMAIAGWVDSLQKQVGDWVEVGRNLGPGFFQIISHRPAITQKLLMLTPLKSCWRTCILQT</sequence>
<evidence type="ECO:0000256" key="1">
    <source>
        <dbReference type="SAM" id="MobiDB-lite"/>
    </source>
</evidence>
<organism evidence="2 3">
    <name type="scientific">Physcomitrium patens</name>
    <name type="common">Spreading-leaved earth moss</name>
    <name type="synonym">Physcomitrella patens</name>
    <dbReference type="NCBI Taxonomy" id="3218"/>
    <lineage>
        <taxon>Eukaryota</taxon>
        <taxon>Viridiplantae</taxon>
        <taxon>Streptophyta</taxon>
        <taxon>Embryophyta</taxon>
        <taxon>Bryophyta</taxon>
        <taxon>Bryophytina</taxon>
        <taxon>Bryopsida</taxon>
        <taxon>Funariidae</taxon>
        <taxon>Funariales</taxon>
        <taxon>Funariaceae</taxon>
        <taxon>Physcomitrium</taxon>
    </lineage>
</organism>
<dbReference type="EnsemblPlants" id="Pp3c15_17090V3.1">
    <property type="protein sequence ID" value="PAC:32929714.CDS.1"/>
    <property type="gene ID" value="Pp3c15_17090"/>
</dbReference>
<reference evidence="2 3" key="2">
    <citation type="journal article" date="2018" name="Plant J.">
        <title>The Physcomitrella patens chromosome-scale assembly reveals moss genome structure and evolution.</title>
        <authorList>
            <person name="Lang D."/>
            <person name="Ullrich K.K."/>
            <person name="Murat F."/>
            <person name="Fuchs J."/>
            <person name="Jenkins J."/>
            <person name="Haas F.B."/>
            <person name="Piednoel M."/>
            <person name="Gundlach H."/>
            <person name="Van Bel M."/>
            <person name="Meyberg R."/>
            <person name="Vives C."/>
            <person name="Morata J."/>
            <person name="Symeonidi A."/>
            <person name="Hiss M."/>
            <person name="Muchero W."/>
            <person name="Kamisugi Y."/>
            <person name="Saleh O."/>
            <person name="Blanc G."/>
            <person name="Decker E.L."/>
            <person name="van Gessel N."/>
            <person name="Grimwood J."/>
            <person name="Hayes R.D."/>
            <person name="Graham S.W."/>
            <person name="Gunter L.E."/>
            <person name="McDaniel S.F."/>
            <person name="Hoernstein S.N.W."/>
            <person name="Larsson A."/>
            <person name="Li F.W."/>
            <person name="Perroud P.F."/>
            <person name="Phillips J."/>
            <person name="Ranjan P."/>
            <person name="Rokshar D.S."/>
            <person name="Rothfels C.J."/>
            <person name="Schneider L."/>
            <person name="Shu S."/>
            <person name="Stevenson D.W."/>
            <person name="Thummler F."/>
            <person name="Tillich M."/>
            <person name="Villarreal Aguilar J.C."/>
            <person name="Widiez T."/>
            <person name="Wong G.K."/>
            <person name="Wymore A."/>
            <person name="Zhang Y."/>
            <person name="Zimmer A.D."/>
            <person name="Quatrano R.S."/>
            <person name="Mayer K.F.X."/>
            <person name="Goodstein D."/>
            <person name="Casacuberta J.M."/>
            <person name="Vandepoele K."/>
            <person name="Reski R."/>
            <person name="Cuming A.C."/>
            <person name="Tuskan G.A."/>
            <person name="Maumus F."/>
            <person name="Salse J."/>
            <person name="Schmutz J."/>
            <person name="Rensing S.A."/>
        </authorList>
    </citation>
    <scope>NUCLEOTIDE SEQUENCE [LARGE SCALE GENOMIC DNA]</scope>
    <source>
        <strain evidence="2 3">cv. Gransden 2004</strain>
    </source>
</reference>
<feature type="compositionally biased region" description="Basic and acidic residues" evidence="1">
    <location>
        <begin position="12"/>
        <end position="23"/>
    </location>
</feature>
<reference evidence="2 3" key="1">
    <citation type="journal article" date="2008" name="Science">
        <title>The Physcomitrella genome reveals evolutionary insights into the conquest of land by plants.</title>
        <authorList>
            <person name="Rensing S."/>
            <person name="Lang D."/>
            <person name="Zimmer A."/>
            <person name="Terry A."/>
            <person name="Salamov A."/>
            <person name="Shapiro H."/>
            <person name="Nishiyama T."/>
            <person name="Perroud P.-F."/>
            <person name="Lindquist E."/>
            <person name="Kamisugi Y."/>
            <person name="Tanahashi T."/>
            <person name="Sakakibara K."/>
            <person name="Fujita T."/>
            <person name="Oishi K."/>
            <person name="Shin-I T."/>
            <person name="Kuroki Y."/>
            <person name="Toyoda A."/>
            <person name="Suzuki Y."/>
            <person name="Hashimoto A."/>
            <person name="Yamaguchi K."/>
            <person name="Sugano A."/>
            <person name="Kohara Y."/>
            <person name="Fujiyama A."/>
            <person name="Anterola A."/>
            <person name="Aoki S."/>
            <person name="Ashton N."/>
            <person name="Barbazuk W.B."/>
            <person name="Barker E."/>
            <person name="Bennetzen J."/>
            <person name="Bezanilla M."/>
            <person name="Blankenship R."/>
            <person name="Cho S.H."/>
            <person name="Dutcher S."/>
            <person name="Estelle M."/>
            <person name="Fawcett J.A."/>
            <person name="Gundlach H."/>
            <person name="Hanada K."/>
            <person name="Heyl A."/>
            <person name="Hicks K.A."/>
            <person name="Hugh J."/>
            <person name="Lohr M."/>
            <person name="Mayer K."/>
            <person name="Melkozernov A."/>
            <person name="Murata T."/>
            <person name="Nelson D."/>
            <person name="Pils B."/>
            <person name="Prigge M."/>
            <person name="Reiss B."/>
            <person name="Renner T."/>
            <person name="Rombauts S."/>
            <person name="Rushton P."/>
            <person name="Sanderfoot A."/>
            <person name="Schween G."/>
            <person name="Shiu S.-H."/>
            <person name="Stueber K."/>
            <person name="Theodoulou F.L."/>
            <person name="Tu H."/>
            <person name="Van de Peer Y."/>
            <person name="Verrier P.J."/>
            <person name="Waters E."/>
            <person name="Wood A."/>
            <person name="Yang L."/>
            <person name="Cove D."/>
            <person name="Cuming A."/>
            <person name="Hasebe M."/>
            <person name="Lucas S."/>
            <person name="Mishler D.B."/>
            <person name="Reski R."/>
            <person name="Grigoriev I."/>
            <person name="Quatrano R.S."/>
            <person name="Boore J.L."/>
        </authorList>
    </citation>
    <scope>NUCLEOTIDE SEQUENCE [LARGE SCALE GENOMIC DNA]</scope>
    <source>
        <strain evidence="2 3">cv. Gransden 2004</strain>
    </source>
</reference>
<keyword evidence="3" id="KW-1185">Reference proteome</keyword>
<name>A0A7I3Z7B3_PHYPA</name>
<evidence type="ECO:0000313" key="2">
    <source>
        <dbReference type="EnsemblPlants" id="PAC:32929714.CDS.1"/>
    </source>
</evidence>
<dbReference type="Proteomes" id="UP000006727">
    <property type="component" value="Chromosome 15"/>
</dbReference>
<dbReference type="EMBL" id="ABEU02000015">
    <property type="status" value="NOT_ANNOTATED_CDS"/>
    <property type="molecule type" value="Genomic_DNA"/>
</dbReference>
<reference evidence="2" key="3">
    <citation type="submission" date="2020-12" db="UniProtKB">
        <authorList>
            <consortium name="EnsemblPlants"/>
        </authorList>
    </citation>
    <scope>IDENTIFICATION</scope>
</reference>
<accession>A0A7I3Z7B3</accession>
<protein>
    <submittedName>
        <fullName evidence="2">Uncharacterized protein</fullName>
    </submittedName>
</protein>
<proteinExistence type="predicted"/>